<dbReference type="SUPFAM" id="SSF52047">
    <property type="entry name" value="RNI-like"/>
    <property type="match status" value="1"/>
</dbReference>
<dbReference type="Pfam" id="PF00931">
    <property type="entry name" value="NB-ARC"/>
    <property type="match status" value="1"/>
</dbReference>
<evidence type="ECO:0000259" key="4">
    <source>
        <dbReference type="Pfam" id="PF23598"/>
    </source>
</evidence>
<dbReference type="InterPro" id="IPR027417">
    <property type="entry name" value="P-loop_NTPase"/>
</dbReference>
<evidence type="ECO:0000259" key="3">
    <source>
        <dbReference type="Pfam" id="PF00931"/>
    </source>
</evidence>
<dbReference type="SMR" id="A0A445APX6"/>
<proteinExistence type="predicted"/>
<dbReference type="Gene3D" id="3.80.10.10">
    <property type="entry name" value="Ribonuclease Inhibitor"/>
    <property type="match status" value="1"/>
</dbReference>
<dbReference type="PANTHER" id="PTHR36766:SF21">
    <property type="entry name" value="NB-ARC DOMAIN DISEASE RESISTANCE PROTEIN"/>
    <property type="match status" value="1"/>
</dbReference>
<dbReference type="STRING" id="3818.A0A445APX6"/>
<protein>
    <submittedName>
        <fullName evidence="5">Uncharacterized protein</fullName>
    </submittedName>
</protein>
<dbReference type="InterPro" id="IPR036388">
    <property type="entry name" value="WH-like_DNA-bd_sf"/>
</dbReference>
<dbReference type="Gene3D" id="1.10.10.10">
    <property type="entry name" value="Winged helix-like DNA-binding domain superfamily/Winged helix DNA-binding domain"/>
    <property type="match status" value="1"/>
</dbReference>
<dbReference type="Pfam" id="PF23598">
    <property type="entry name" value="LRR_14"/>
    <property type="match status" value="1"/>
</dbReference>
<name>A0A445APX6_ARAHY</name>
<dbReference type="InterPro" id="IPR042197">
    <property type="entry name" value="Apaf_helical"/>
</dbReference>
<organism evidence="5 6">
    <name type="scientific">Arachis hypogaea</name>
    <name type="common">Peanut</name>
    <dbReference type="NCBI Taxonomy" id="3818"/>
    <lineage>
        <taxon>Eukaryota</taxon>
        <taxon>Viridiplantae</taxon>
        <taxon>Streptophyta</taxon>
        <taxon>Embryophyta</taxon>
        <taxon>Tracheophyta</taxon>
        <taxon>Spermatophyta</taxon>
        <taxon>Magnoliopsida</taxon>
        <taxon>eudicotyledons</taxon>
        <taxon>Gunneridae</taxon>
        <taxon>Pentapetalae</taxon>
        <taxon>rosids</taxon>
        <taxon>fabids</taxon>
        <taxon>Fabales</taxon>
        <taxon>Fabaceae</taxon>
        <taxon>Papilionoideae</taxon>
        <taxon>50 kb inversion clade</taxon>
        <taxon>dalbergioids sensu lato</taxon>
        <taxon>Dalbergieae</taxon>
        <taxon>Pterocarpus clade</taxon>
        <taxon>Arachis</taxon>
    </lineage>
</organism>
<comment type="caution">
    <text evidence="5">The sequence shown here is derived from an EMBL/GenBank/DDBJ whole genome shotgun (WGS) entry which is preliminary data.</text>
</comment>
<keyword evidence="2" id="KW-0611">Plant defense</keyword>
<dbReference type="Gene3D" id="1.10.8.430">
    <property type="entry name" value="Helical domain of apoptotic protease-activating factors"/>
    <property type="match status" value="1"/>
</dbReference>
<dbReference type="GO" id="GO:0006952">
    <property type="term" value="P:defense response"/>
    <property type="evidence" value="ECO:0007669"/>
    <property type="project" value="UniProtKB-KW"/>
</dbReference>
<dbReference type="SUPFAM" id="SSF52540">
    <property type="entry name" value="P-loop containing nucleoside triphosphate hydrolases"/>
    <property type="match status" value="1"/>
</dbReference>
<evidence type="ECO:0000256" key="1">
    <source>
        <dbReference type="ARBA" id="ARBA00022737"/>
    </source>
</evidence>
<dbReference type="InterPro" id="IPR032675">
    <property type="entry name" value="LRR_dom_sf"/>
</dbReference>
<dbReference type="InterPro" id="IPR055414">
    <property type="entry name" value="LRR_R13L4/SHOC2-like"/>
</dbReference>
<feature type="domain" description="NB-ARC" evidence="3">
    <location>
        <begin position="176"/>
        <end position="341"/>
    </location>
</feature>
<dbReference type="GO" id="GO:0043531">
    <property type="term" value="F:ADP binding"/>
    <property type="evidence" value="ECO:0007669"/>
    <property type="project" value="InterPro"/>
</dbReference>
<dbReference type="OrthoDB" id="2016095at2759"/>
<keyword evidence="6" id="KW-1185">Reference proteome</keyword>
<dbReference type="PRINTS" id="PR00364">
    <property type="entry name" value="DISEASERSIST"/>
</dbReference>
<accession>A0A445APX6</accession>
<evidence type="ECO:0000313" key="5">
    <source>
        <dbReference type="EMBL" id="RYR28489.1"/>
    </source>
</evidence>
<dbReference type="Gramene" id="arahy.Tifrunner.gnm2.ann2.Ah11g116200.1">
    <property type="protein sequence ID" value="arahy.Tifrunner.gnm2.ann2.Ah11g116200.1-CDS"/>
    <property type="gene ID" value="arahy.Tifrunner.gnm2.ann2.Ah11g116200"/>
</dbReference>
<dbReference type="InterPro" id="IPR002182">
    <property type="entry name" value="NB-ARC"/>
</dbReference>
<feature type="domain" description="Disease resistance R13L4/SHOC-2-like LRR" evidence="4">
    <location>
        <begin position="704"/>
        <end position="828"/>
    </location>
</feature>
<dbReference type="PANTHER" id="PTHR36766">
    <property type="entry name" value="PLANT BROAD-SPECTRUM MILDEW RESISTANCE PROTEIN RPW8"/>
    <property type="match status" value="1"/>
</dbReference>
<dbReference type="Gene3D" id="3.40.50.300">
    <property type="entry name" value="P-loop containing nucleotide triphosphate hydrolases"/>
    <property type="match status" value="1"/>
</dbReference>
<evidence type="ECO:0000256" key="2">
    <source>
        <dbReference type="ARBA" id="ARBA00022821"/>
    </source>
</evidence>
<dbReference type="EMBL" id="SDMP01000011">
    <property type="protein sequence ID" value="RYR28489.1"/>
    <property type="molecule type" value="Genomic_DNA"/>
</dbReference>
<sequence>MAHTTQIAVLASLLQQASESILEMLQTARKSNRNRGVLRSVILTELTPLFNEIKQYNYDDEHLDRQREQITALITENDDDGVSLCNCNCSSWSRLWENCFSWLVRHIKNNNNNNNNNNDDDDDYDCDYFDEALREDLNETLEKLREIIEVLKCGCVSERRGVFGVPEKRGFTVGLEESMRKLKAEVMRERDGVSVIVLTGLAGSGKTTLATSLCWDQQVKGKFKENILFITCSKTFKIKIIVERLFEHCGYRVPEFQSEEDAINRMGVLLRHIGKSSPMLLVLDDVWPGSESLVEKFKIQTSSDYKILVTSRVAYPRFGTPCIVLEPLNHEDALTLFSHFAQLEDNYYSIFQNDEDILQKVVRGCKGSPLAITVIGRSIRTQPYEFWLKMVEKLSQGRFIFDSSEELLKCLENILEILEDKPIIKECFMDLGLFPEDQRIPVTVLLDIWTELYGMDDDGIEAMTIINTLNSMNLANVLVSRKNACDVENYYYNNHFIVVHDLLRELAIYEDNQEATEHRHRMSIGMNEQNGEFGLGEKQRGIIAEIFSKCLRWCINKQMPQQIHARTLSITIDETWPSYWSNMQTADVEVLIFHLRAKFFSFPMFMEKMSKLKVLIVTNYGFYPSELNNFKLLDSLPSLKRIRLERISVPSFGQLKSLRKLSLYMCHTSHAFEFGNFKFSEACPNLVELNIDYSKDMVGLPNGICEIPSLKKLCVTNCHKLCSLPKEIGNLKNLEILRLNSCTDLQGLPESIGMLSNLRLLDISNCISLPNLPEEISNLSGLRKLYMTSCANCELPSLVSNLENLKVTCDEETATLWEAFITLIPNLRIEVPQVDVNLNWLHTVSYC</sequence>
<dbReference type="AlphaFoldDB" id="A0A445APX6"/>
<reference evidence="5 6" key="1">
    <citation type="submission" date="2019-01" db="EMBL/GenBank/DDBJ databases">
        <title>Sequencing of cultivated peanut Arachis hypogaea provides insights into genome evolution and oil improvement.</title>
        <authorList>
            <person name="Chen X."/>
        </authorList>
    </citation>
    <scope>NUCLEOTIDE SEQUENCE [LARGE SCALE GENOMIC DNA]</scope>
    <source>
        <strain evidence="6">cv. Fuhuasheng</strain>
        <tissue evidence="5">Leaves</tissue>
    </source>
</reference>
<dbReference type="Proteomes" id="UP000289738">
    <property type="component" value="Chromosome B01"/>
</dbReference>
<keyword evidence="1" id="KW-0677">Repeat</keyword>
<gene>
    <name evidence="5" type="ORF">Ahy_B01g052626</name>
</gene>
<evidence type="ECO:0000313" key="6">
    <source>
        <dbReference type="Proteomes" id="UP000289738"/>
    </source>
</evidence>